<dbReference type="SUPFAM" id="SSF53649">
    <property type="entry name" value="Alkaline phosphatase-like"/>
    <property type="match status" value="1"/>
</dbReference>
<dbReference type="OMA" id="FHSEFSH"/>
<dbReference type="HOGENOM" id="CLU_018076_0_0_1"/>
<organism evidence="1 2">
    <name type="scientific">Nematostella vectensis</name>
    <name type="common">Starlet sea anemone</name>
    <dbReference type="NCBI Taxonomy" id="45351"/>
    <lineage>
        <taxon>Eukaryota</taxon>
        <taxon>Metazoa</taxon>
        <taxon>Cnidaria</taxon>
        <taxon>Anthozoa</taxon>
        <taxon>Hexacorallia</taxon>
        <taxon>Actiniaria</taxon>
        <taxon>Edwardsiidae</taxon>
        <taxon>Nematostella</taxon>
    </lineage>
</organism>
<evidence type="ECO:0008006" key="3">
    <source>
        <dbReference type="Google" id="ProtNLM"/>
    </source>
</evidence>
<dbReference type="CDD" id="cd16021">
    <property type="entry name" value="ALP_like"/>
    <property type="match status" value="1"/>
</dbReference>
<dbReference type="InParanoid" id="A7RJN4"/>
<dbReference type="PANTHER" id="PTHR10974">
    <property type="entry name" value="FI08016P-RELATED"/>
    <property type="match status" value="1"/>
</dbReference>
<gene>
    <name evidence="1" type="ORF">NEMVEDRAFT_v1g159560</name>
</gene>
<dbReference type="PANTHER" id="PTHR10974:SF1">
    <property type="entry name" value="FI08016P-RELATED"/>
    <property type="match status" value="1"/>
</dbReference>
<accession>A7RJN4</accession>
<name>A7RJN4_NEMVE</name>
<dbReference type="PhylomeDB" id="A7RJN4"/>
<reference evidence="1 2" key="1">
    <citation type="journal article" date="2007" name="Science">
        <title>Sea anemone genome reveals ancestral eumetazoan gene repertoire and genomic organization.</title>
        <authorList>
            <person name="Putnam N.H."/>
            <person name="Srivastava M."/>
            <person name="Hellsten U."/>
            <person name="Dirks B."/>
            <person name="Chapman J."/>
            <person name="Salamov A."/>
            <person name="Terry A."/>
            <person name="Shapiro H."/>
            <person name="Lindquist E."/>
            <person name="Kapitonov V.V."/>
            <person name="Jurka J."/>
            <person name="Genikhovich G."/>
            <person name="Grigoriev I.V."/>
            <person name="Lucas S.M."/>
            <person name="Steele R.E."/>
            <person name="Finnerty J.R."/>
            <person name="Technau U."/>
            <person name="Martindale M.Q."/>
            <person name="Rokhsar D.S."/>
        </authorList>
    </citation>
    <scope>NUCLEOTIDE SEQUENCE [LARGE SCALE GENOMIC DNA]</scope>
    <source>
        <strain evidence="2">CH2 X CH6</strain>
    </source>
</reference>
<keyword evidence="2" id="KW-1185">Reference proteome</keyword>
<dbReference type="Gene3D" id="3.40.720.10">
    <property type="entry name" value="Alkaline Phosphatase, subunit A"/>
    <property type="match status" value="1"/>
</dbReference>
<dbReference type="InterPro" id="IPR017850">
    <property type="entry name" value="Alkaline_phosphatase_core_sf"/>
</dbReference>
<dbReference type="FunFam" id="3.40.720.10:FF:000017">
    <property type="entry name" value="Predicted protein"/>
    <property type="match status" value="1"/>
</dbReference>
<protein>
    <recommendedName>
        <fullName evidence="3">Sulfatase N-terminal domain-containing protein</fullName>
    </recommendedName>
</protein>
<dbReference type="STRING" id="45351.A7RJN4"/>
<dbReference type="EMBL" id="DS469514">
    <property type="protein sequence ID" value="EDO48407.1"/>
    <property type="molecule type" value="Genomic_DNA"/>
</dbReference>
<dbReference type="eggNOG" id="ENOG502QQ0X">
    <property type="taxonomic scope" value="Eukaryota"/>
</dbReference>
<sequence>MFDSTSAANFQRKMPKSIAHMKTLPTVFLKGNTIVGDGTTAQVTAMLTGIAEAEQPEARRKMANAKPVDDWRFIFKDYKKHGYATLYTEDSPGLGTLNYRLKGFENPPTDHYGRYFWIEGDKHIQKEFCVGNERYHLVSLRYYLSLFRTYKKNPKFMYMIQSQISHGGINGIQYADEDLVDFFKTLENENHLNNTIVFVFGDHGARFGELRKTLQGKLEERLPHMSVTFPKWFPEKFPELYKNFEQNSHVLTSPFDIYASLQHLLSYPSLPKGIVTGQSLFTLIDPKNRTCASTGVEEHWCPCLNFEKVSVDDSIVKQIADFAVKHINTLLELNADVKRLCHQLQLKEIKNAQQELPNEKLQLFADTFVDDKCDSCGVKNGDRAVNTLAKDTLYQIQFVTSPNEGFYEASIKLNNGKPSLKGEISRVDAYGKQSICVSETYVHLLKFCYCK</sequence>
<proteinExistence type="predicted"/>
<dbReference type="Proteomes" id="UP000001593">
    <property type="component" value="Unassembled WGS sequence"/>
</dbReference>
<dbReference type="AlphaFoldDB" id="A7RJN4"/>
<dbReference type="Pfam" id="PF02995">
    <property type="entry name" value="DUF229"/>
    <property type="match status" value="1"/>
</dbReference>
<dbReference type="InterPro" id="IPR004245">
    <property type="entry name" value="DUF229"/>
</dbReference>
<evidence type="ECO:0000313" key="1">
    <source>
        <dbReference type="EMBL" id="EDO48407.1"/>
    </source>
</evidence>
<evidence type="ECO:0000313" key="2">
    <source>
        <dbReference type="Proteomes" id="UP000001593"/>
    </source>
</evidence>